<name>A0ABM3V0H7_MUSDO</name>
<dbReference type="Pfam" id="PF16032">
    <property type="entry name" value="DUF4788"/>
    <property type="match status" value="1"/>
</dbReference>
<dbReference type="PANTHER" id="PTHR39079:SF1">
    <property type="entry name" value="GH11706P-RELATED"/>
    <property type="match status" value="1"/>
</dbReference>
<dbReference type="InterPro" id="IPR031992">
    <property type="entry name" value="DUF4788"/>
</dbReference>
<proteinExistence type="predicted"/>
<evidence type="ECO:0000259" key="1">
    <source>
        <dbReference type="Pfam" id="PF16003"/>
    </source>
</evidence>
<evidence type="ECO:0000313" key="3">
    <source>
        <dbReference type="Proteomes" id="UP001652621"/>
    </source>
</evidence>
<reference evidence="4" key="1">
    <citation type="submission" date="2025-08" db="UniProtKB">
        <authorList>
            <consortium name="RefSeq"/>
        </authorList>
    </citation>
    <scope>IDENTIFICATION</scope>
    <source>
        <strain evidence="4">Aabys</strain>
        <tissue evidence="4">Whole body</tissue>
    </source>
</reference>
<organism evidence="3 4">
    <name type="scientific">Musca domestica</name>
    <name type="common">House fly</name>
    <dbReference type="NCBI Taxonomy" id="7370"/>
    <lineage>
        <taxon>Eukaryota</taxon>
        <taxon>Metazoa</taxon>
        <taxon>Ecdysozoa</taxon>
        <taxon>Arthropoda</taxon>
        <taxon>Hexapoda</taxon>
        <taxon>Insecta</taxon>
        <taxon>Pterygota</taxon>
        <taxon>Neoptera</taxon>
        <taxon>Endopterygota</taxon>
        <taxon>Diptera</taxon>
        <taxon>Brachycera</taxon>
        <taxon>Muscomorpha</taxon>
        <taxon>Muscoidea</taxon>
        <taxon>Muscidae</taxon>
        <taxon>Musca</taxon>
    </lineage>
</organism>
<keyword evidence="3" id="KW-1185">Reference proteome</keyword>
<dbReference type="RefSeq" id="XP_058979282.1">
    <property type="nucleotide sequence ID" value="XM_059123299.1"/>
</dbReference>
<gene>
    <name evidence="4" type="primary">LOC101888523</name>
</gene>
<dbReference type="Pfam" id="PF16003">
    <property type="entry name" value="DUF4776"/>
    <property type="match status" value="1"/>
</dbReference>
<sequence>MNTNENPLNLTATPGVATNVAGGVGYIVDIIVIRLEISDKDAKQLVDKDPSLLVVEATFNREDLKITSSRINVIEFKSGKSFEFIENPSVLKDDLMKNKLKLKIKHAGKDLGIAAVDWPESFLNCLIDPACMGELTHVFESEYRNCDTDKKCGTIEVIVRLQTKCSEWNDEDVCGPREDVAKAANKIIDPNDILFVVGEDKNPCCCSQVGLIPATDSDKALHPTCLDLSNFRSVNGKTVPNTDILNTLDPACGELKKVTNQYQKLIDSLMGKPKPSPCCSKKAETQAHPDPCLTSCNTNKPVASSSCTDFNPTNNYNHSQMSQSNVCSDEGLFAPENIVNFCHKNSVPELIENVPVQSRCCPLCKENLSWLPKLAACPKCGYKPIPQFDEKPYNDQLTANEILLGYMEKGSSCGDDEDPIDKNCPQTDQSKSHCRCTCNPKKVCAYCRIRKLCADVFQSDGQRKEDECGKCETKSSELYNICKTNSKDCRPHLTRVFSELKDLYDIRDIKKKDFEKDERCERELNRGKGNQRACDKQNKEKLNCRTKAKGQVDESERRQFLVKNFQSARKVCRGKAYNYRMVRKYPGVQVGHKTCINGFAGRKNVPPNMGWLWNVEAKGIRAGWKPGAIRKPIKELMKYFLRDFPADTLRVSQYSYRRRRNGYGNQGGEEEEELLQKPTLHICKKNGEYFITLRPLKDPEALKECADPYLNMQPIQFKIIKNPLAMEMRKLKKCLKGMGFSKCTCHKPIVDCFCRSFLDKKRLEYQCNKEARNRKLPLCNDSLVLSDTTESETEFDFGVTPPAGVIKPERLKKRNFVNTGSQYDEQDWNVPPLYPKEPNKYMKLYNCAIGERFGKAFGPYGPGGYTPGAVPTAGVYGGCGGRGGGGKAGGRGGAAGRWSAGMGGKGKGVAGAKGSANKPNLPGGGTVDMMKYLNKSKGRKLSPAELAEKRKKRLRELAGVAPPLICMVDRRAKPVDPCIIPCQPLTCCGDVCLRDTRIC</sequence>
<protein>
    <submittedName>
        <fullName evidence="4">Uncharacterized protein LOC101888523</fullName>
    </submittedName>
</protein>
<dbReference type="Proteomes" id="UP001652621">
    <property type="component" value="Unplaced"/>
</dbReference>
<evidence type="ECO:0000313" key="4">
    <source>
        <dbReference type="RefSeq" id="XP_058979282.1"/>
    </source>
</evidence>
<dbReference type="GeneID" id="101888523"/>
<feature type="domain" description="DUF4776" evidence="1">
    <location>
        <begin position="357"/>
        <end position="849"/>
    </location>
</feature>
<feature type="domain" description="DUF4788" evidence="2">
    <location>
        <begin position="47"/>
        <end position="268"/>
    </location>
</feature>
<dbReference type="InterPro" id="IPR031949">
    <property type="entry name" value="DUF4776"/>
</dbReference>
<dbReference type="PANTHER" id="PTHR39079">
    <property type="entry name" value="FI08034P-RELATED"/>
    <property type="match status" value="1"/>
</dbReference>
<evidence type="ECO:0000259" key="2">
    <source>
        <dbReference type="Pfam" id="PF16032"/>
    </source>
</evidence>
<accession>A0ABM3V0H7</accession>